<dbReference type="AlphaFoldDB" id="A0A6F8XMQ9"/>
<gene>
    <name evidence="2" type="ORF">Pflav_015060</name>
</gene>
<reference evidence="2 3" key="1">
    <citation type="submission" date="2020-03" db="EMBL/GenBank/DDBJ databases">
        <title>Whole genome shotgun sequence of Phytohabitans flavus NBRC 107702.</title>
        <authorList>
            <person name="Komaki H."/>
            <person name="Tamura T."/>
        </authorList>
    </citation>
    <scope>NUCLEOTIDE SEQUENCE [LARGE SCALE GENOMIC DNA]</scope>
    <source>
        <strain evidence="2 3">NBRC 107702</strain>
    </source>
</reference>
<dbReference type="KEGG" id="pfla:Pflav_015060"/>
<reference evidence="2 3" key="2">
    <citation type="submission" date="2020-03" db="EMBL/GenBank/DDBJ databases">
        <authorList>
            <person name="Ichikawa N."/>
            <person name="Kimura A."/>
            <person name="Kitahashi Y."/>
            <person name="Uohara A."/>
        </authorList>
    </citation>
    <scope>NUCLEOTIDE SEQUENCE [LARGE SCALE GENOMIC DNA]</scope>
    <source>
        <strain evidence="2 3">NBRC 107702</strain>
    </source>
</reference>
<evidence type="ECO:0000313" key="3">
    <source>
        <dbReference type="Proteomes" id="UP000502508"/>
    </source>
</evidence>
<dbReference type="EMBL" id="AP022870">
    <property type="protein sequence ID" value="BCB75096.1"/>
    <property type="molecule type" value="Genomic_DNA"/>
</dbReference>
<accession>A0A6F8XMQ9</accession>
<evidence type="ECO:0000313" key="2">
    <source>
        <dbReference type="EMBL" id="BCB75096.1"/>
    </source>
</evidence>
<feature type="region of interest" description="Disordered" evidence="1">
    <location>
        <begin position="113"/>
        <end position="135"/>
    </location>
</feature>
<proteinExistence type="predicted"/>
<name>A0A6F8XMQ9_9ACTN</name>
<sequence length="135" mass="14619">MLALQVIGATGIRERYGWRHRGSGNKDPTAGRIDILSAGQSLVAIIGVVYAIKEIAAASALPADLAEFGRRPVSIPAVSARRPGRSSVRGADLDRSMSMRKAGQGWYEIVLNPEPGDLHSKRRFGSRTRRPASQR</sequence>
<dbReference type="RefSeq" id="WP_173032623.1">
    <property type="nucleotide sequence ID" value="NZ_AP022870.1"/>
</dbReference>
<dbReference type="Proteomes" id="UP000502508">
    <property type="component" value="Chromosome"/>
</dbReference>
<keyword evidence="3" id="KW-1185">Reference proteome</keyword>
<organism evidence="2 3">
    <name type="scientific">Phytohabitans flavus</name>
    <dbReference type="NCBI Taxonomy" id="1076124"/>
    <lineage>
        <taxon>Bacteria</taxon>
        <taxon>Bacillati</taxon>
        <taxon>Actinomycetota</taxon>
        <taxon>Actinomycetes</taxon>
        <taxon>Micromonosporales</taxon>
        <taxon>Micromonosporaceae</taxon>
    </lineage>
</organism>
<evidence type="ECO:0000256" key="1">
    <source>
        <dbReference type="SAM" id="MobiDB-lite"/>
    </source>
</evidence>
<feature type="compositionally biased region" description="Basic residues" evidence="1">
    <location>
        <begin position="120"/>
        <end position="135"/>
    </location>
</feature>
<protein>
    <submittedName>
        <fullName evidence="2">Uncharacterized protein</fullName>
    </submittedName>
</protein>